<evidence type="ECO:0000313" key="3">
    <source>
        <dbReference type="Proteomes" id="UP000466307"/>
    </source>
</evidence>
<keyword evidence="1" id="KW-0732">Signal</keyword>
<accession>A0A7K3LLS9</accession>
<dbReference type="CDD" id="cd21112">
    <property type="entry name" value="alphaLP-like"/>
    <property type="match status" value="1"/>
</dbReference>
<name>A0A7K3LLS9_9ACTN</name>
<dbReference type="AlphaFoldDB" id="A0A7K3LLS9"/>
<reference evidence="2 3" key="1">
    <citation type="submission" date="2020-01" db="EMBL/GenBank/DDBJ databases">
        <title>Investigation of new actinobacteria for the biodesulphurisation of diesel fuel.</title>
        <authorList>
            <person name="Athi Narayanan S.M."/>
        </authorList>
    </citation>
    <scope>NUCLEOTIDE SEQUENCE [LARGE SCALE GENOMIC DNA]</scope>
    <source>
        <strain evidence="2 3">213E</strain>
    </source>
</reference>
<dbReference type="GO" id="GO:0004252">
    <property type="term" value="F:serine-type endopeptidase activity"/>
    <property type="evidence" value="ECO:0007669"/>
    <property type="project" value="InterPro"/>
</dbReference>
<dbReference type="PROSITE" id="PS00134">
    <property type="entry name" value="TRYPSIN_HIS"/>
    <property type="match status" value="1"/>
</dbReference>
<evidence type="ECO:0000256" key="1">
    <source>
        <dbReference type="SAM" id="SignalP"/>
    </source>
</evidence>
<dbReference type="InterPro" id="IPR018114">
    <property type="entry name" value="TRYPSIN_HIS"/>
</dbReference>
<keyword evidence="3" id="KW-1185">Reference proteome</keyword>
<evidence type="ECO:0000313" key="2">
    <source>
        <dbReference type="EMBL" id="NDK89212.1"/>
    </source>
</evidence>
<organism evidence="2 3">
    <name type="scientific">Gordonia desulfuricans</name>
    <dbReference type="NCBI Taxonomy" id="89051"/>
    <lineage>
        <taxon>Bacteria</taxon>
        <taxon>Bacillati</taxon>
        <taxon>Actinomycetota</taxon>
        <taxon>Actinomycetes</taxon>
        <taxon>Mycobacteriales</taxon>
        <taxon>Gordoniaceae</taxon>
        <taxon>Gordonia</taxon>
    </lineage>
</organism>
<dbReference type="RefSeq" id="WP_059039201.1">
    <property type="nucleotide sequence ID" value="NZ_JAADZU010000014.1"/>
</dbReference>
<feature type="chain" id="PRO_5029633265" evidence="1">
    <location>
        <begin position="27"/>
        <end position="233"/>
    </location>
</feature>
<gene>
    <name evidence="2" type="ORF">GYA93_06390</name>
</gene>
<dbReference type="Proteomes" id="UP000466307">
    <property type="component" value="Unassembled WGS sequence"/>
</dbReference>
<feature type="signal peptide" evidence="1">
    <location>
        <begin position="1"/>
        <end position="26"/>
    </location>
</feature>
<dbReference type="GO" id="GO:0006508">
    <property type="term" value="P:proteolysis"/>
    <property type="evidence" value="ECO:0007669"/>
    <property type="project" value="InterPro"/>
</dbReference>
<protein>
    <submittedName>
        <fullName evidence="2">Peptidase S1</fullName>
    </submittedName>
</protein>
<dbReference type="SUPFAM" id="SSF50494">
    <property type="entry name" value="Trypsin-like serine proteases"/>
    <property type="match status" value="1"/>
</dbReference>
<comment type="caution">
    <text evidence="2">The sequence shown here is derived from an EMBL/GenBank/DDBJ whole genome shotgun (WGS) entry which is preliminary data.</text>
</comment>
<dbReference type="EMBL" id="JAADZU010000014">
    <property type="protein sequence ID" value="NDK89212.1"/>
    <property type="molecule type" value="Genomic_DNA"/>
</dbReference>
<dbReference type="Gene3D" id="2.40.10.10">
    <property type="entry name" value="Trypsin-like serine proteases"/>
    <property type="match status" value="2"/>
</dbReference>
<proteinExistence type="predicted"/>
<dbReference type="InterPro" id="IPR009003">
    <property type="entry name" value="Peptidase_S1_PA"/>
</dbReference>
<sequence>MRRLLRIAIPLIGLAALLIPTGTAQAAPRLAVGGGSAIVIDGKGACTMTSVGHDRAGRFVGITAGHCGNIGSRIQLENKTSAGTIGRVVAVDKSVDYAVIALDSAKVYGARNFGGSTIARTGAFPGQGATVCKSGRTTGHTCGPVLSQTRNIGFGYVCGAPGDSGAPVVQGNRLVGMLTGGQYVRIPLTNSEIAIACAHPAIPVFTPMVATKWATIAAALDRSGGPGAGFRPI</sequence>
<dbReference type="InterPro" id="IPR043504">
    <property type="entry name" value="Peptidase_S1_PA_chymotrypsin"/>
</dbReference>